<reference evidence="1" key="1">
    <citation type="submission" date="2021-05" db="EMBL/GenBank/DDBJ databases">
        <authorList>
            <person name="Alioto T."/>
            <person name="Alioto T."/>
            <person name="Gomez Garrido J."/>
        </authorList>
    </citation>
    <scope>NUCLEOTIDE SEQUENCE</scope>
</reference>
<dbReference type="AlphaFoldDB" id="A0A8D8G0B6"/>
<evidence type="ECO:0000313" key="1">
    <source>
        <dbReference type="EMBL" id="CAG6490166.1"/>
    </source>
</evidence>
<accession>A0A8D8G0B6</accession>
<name>A0A8D8G0B6_CULPI</name>
<organism evidence="1">
    <name type="scientific">Culex pipiens</name>
    <name type="common">House mosquito</name>
    <dbReference type="NCBI Taxonomy" id="7175"/>
    <lineage>
        <taxon>Eukaryota</taxon>
        <taxon>Metazoa</taxon>
        <taxon>Ecdysozoa</taxon>
        <taxon>Arthropoda</taxon>
        <taxon>Hexapoda</taxon>
        <taxon>Insecta</taxon>
        <taxon>Pterygota</taxon>
        <taxon>Neoptera</taxon>
        <taxon>Endopterygota</taxon>
        <taxon>Diptera</taxon>
        <taxon>Nematocera</taxon>
        <taxon>Culicoidea</taxon>
        <taxon>Culicidae</taxon>
        <taxon>Culicinae</taxon>
        <taxon>Culicini</taxon>
        <taxon>Culex</taxon>
        <taxon>Culex</taxon>
    </lineage>
</organism>
<protein>
    <submittedName>
        <fullName evidence="1">(northern house mosquito) hypothetical protein</fullName>
    </submittedName>
</protein>
<dbReference type="EMBL" id="HBUE01114463">
    <property type="protein sequence ID" value="CAG6490166.1"/>
    <property type="molecule type" value="Transcribed_RNA"/>
</dbReference>
<proteinExistence type="predicted"/>
<sequence length="113" mass="12975">MGSNLSVPIAYYCPLGWGNIYMKIKRGKYGTRQLTQRLLRFEFLPGLLDRKIEGERSYKWSLICHSVAARNAGRWSVICSKVLFKSGEDQRRLPTTSPLAGLELQYHAYFATE</sequence>